<evidence type="ECO:0000259" key="1">
    <source>
        <dbReference type="Pfam" id="PF00561"/>
    </source>
</evidence>
<reference evidence="2 3" key="1">
    <citation type="submission" date="2016-11" db="EMBL/GenBank/DDBJ databases">
        <authorList>
            <person name="Jaros S."/>
            <person name="Januszkiewicz K."/>
            <person name="Wedrychowicz H."/>
        </authorList>
    </citation>
    <scope>NUCLEOTIDE SEQUENCE [LARGE SCALE GENOMIC DNA]</scope>
    <source>
        <strain evidence="2 3">DSM 24787</strain>
    </source>
</reference>
<sequence length="295" mass="32732">MCCGYYPFLLTFLLRQLGFRGQFCLDDNKFIENKIRRSLVRSKGSESKYKLNSLIFFDLLYPIKKMKPTLLLLHGALGASQQFDTITPALSEQYSIHQFNFYGHGRTEYPAEGISIAAFAQQLLDYIHSNKLAPVAVFGYSMGGYVALAAALRQPDAFLKVGTLATKFNWTPETAAKETRMLDAKILQEKVPAFAEQLKTLHGEPGWELLLAGTASLMQQLGDDPPLTNKTLKNITIPVRVMVGELDTMVSIEETNAAFKSLPRGSMTILPGVKHPLEKVDCGVLVQAIRSAINL</sequence>
<dbReference type="AlphaFoldDB" id="A0A1N6D171"/>
<dbReference type="SUPFAM" id="SSF53474">
    <property type="entry name" value="alpha/beta-Hydrolases"/>
    <property type="match status" value="1"/>
</dbReference>
<dbReference type="EMBL" id="FSRA01000001">
    <property type="protein sequence ID" value="SIN64525.1"/>
    <property type="molecule type" value="Genomic_DNA"/>
</dbReference>
<dbReference type="Gene3D" id="3.40.50.1820">
    <property type="entry name" value="alpha/beta hydrolase"/>
    <property type="match status" value="1"/>
</dbReference>
<dbReference type="Pfam" id="PF00561">
    <property type="entry name" value="Abhydrolase_1"/>
    <property type="match status" value="1"/>
</dbReference>
<evidence type="ECO:0000313" key="2">
    <source>
        <dbReference type="EMBL" id="SIN64525.1"/>
    </source>
</evidence>
<dbReference type="Proteomes" id="UP000185003">
    <property type="component" value="Unassembled WGS sequence"/>
</dbReference>
<dbReference type="STRING" id="536979.SAMN04488055_0078"/>
<dbReference type="InterPro" id="IPR029058">
    <property type="entry name" value="AB_hydrolase_fold"/>
</dbReference>
<evidence type="ECO:0000313" key="3">
    <source>
        <dbReference type="Proteomes" id="UP000185003"/>
    </source>
</evidence>
<dbReference type="InterPro" id="IPR000073">
    <property type="entry name" value="AB_hydrolase_1"/>
</dbReference>
<protein>
    <submittedName>
        <fullName evidence="2">Pimeloyl-ACP methyl ester carboxylesterase</fullName>
    </submittedName>
</protein>
<organism evidence="2 3">
    <name type="scientific">Chitinophaga niabensis</name>
    <dbReference type="NCBI Taxonomy" id="536979"/>
    <lineage>
        <taxon>Bacteria</taxon>
        <taxon>Pseudomonadati</taxon>
        <taxon>Bacteroidota</taxon>
        <taxon>Chitinophagia</taxon>
        <taxon>Chitinophagales</taxon>
        <taxon>Chitinophagaceae</taxon>
        <taxon>Chitinophaga</taxon>
    </lineage>
</organism>
<dbReference type="GO" id="GO:0047372">
    <property type="term" value="F:monoacylglycerol lipase activity"/>
    <property type="evidence" value="ECO:0007669"/>
    <property type="project" value="TreeGrafter"/>
</dbReference>
<dbReference type="GO" id="GO:0046464">
    <property type="term" value="P:acylglycerol catabolic process"/>
    <property type="evidence" value="ECO:0007669"/>
    <property type="project" value="TreeGrafter"/>
</dbReference>
<dbReference type="InterPro" id="IPR050266">
    <property type="entry name" value="AB_hydrolase_sf"/>
</dbReference>
<feature type="domain" description="AB hydrolase-1" evidence="1">
    <location>
        <begin position="68"/>
        <end position="232"/>
    </location>
</feature>
<dbReference type="GO" id="GO:0016020">
    <property type="term" value="C:membrane"/>
    <property type="evidence" value="ECO:0007669"/>
    <property type="project" value="TreeGrafter"/>
</dbReference>
<accession>A0A1N6D171</accession>
<dbReference type="PANTHER" id="PTHR43798">
    <property type="entry name" value="MONOACYLGLYCEROL LIPASE"/>
    <property type="match status" value="1"/>
</dbReference>
<dbReference type="PANTHER" id="PTHR43798:SF5">
    <property type="entry name" value="MONOACYLGLYCEROL LIPASE ABHD6"/>
    <property type="match status" value="1"/>
</dbReference>
<keyword evidence="3" id="KW-1185">Reference proteome</keyword>
<name>A0A1N6D171_9BACT</name>
<gene>
    <name evidence="2" type="ORF">SAMN04488055_0078</name>
</gene>
<proteinExistence type="predicted"/>